<reference evidence="5 6" key="1">
    <citation type="submission" date="2018-06" db="EMBL/GenBank/DDBJ databases">
        <title>Pedobacter endophyticus sp. nov., an endophytic bacterium isolated from a leaf of Triticum aestivum.</title>
        <authorList>
            <person name="Zhang L."/>
        </authorList>
    </citation>
    <scope>NUCLEOTIDE SEQUENCE [LARGE SCALE GENOMIC DNA]</scope>
    <source>
        <strain evidence="5 6">CM134L-2</strain>
    </source>
</reference>
<dbReference type="InterPro" id="IPR003790">
    <property type="entry name" value="GHL10"/>
</dbReference>
<feature type="signal peptide" evidence="2">
    <location>
        <begin position="1"/>
        <end position="19"/>
    </location>
</feature>
<dbReference type="Pfam" id="PF02638">
    <property type="entry name" value="GHL10"/>
    <property type="match status" value="1"/>
</dbReference>
<comment type="caution">
    <text evidence="5">The sequence shown here is derived from an EMBL/GenBank/DDBJ whole genome shotgun (WGS) entry which is preliminary data.</text>
</comment>
<dbReference type="OrthoDB" id="9773203at2"/>
<evidence type="ECO:0000259" key="4">
    <source>
        <dbReference type="Pfam" id="PF18962"/>
    </source>
</evidence>
<evidence type="ECO:0000256" key="1">
    <source>
        <dbReference type="ARBA" id="ARBA00022729"/>
    </source>
</evidence>
<proteinExistence type="predicted"/>
<evidence type="ECO:0000259" key="3">
    <source>
        <dbReference type="Pfam" id="PF02638"/>
    </source>
</evidence>
<dbReference type="InterPro" id="IPR017853">
    <property type="entry name" value="GH"/>
</dbReference>
<name>A0A3S3PAL7_9SPHI</name>
<dbReference type="Gene3D" id="3.20.20.80">
    <property type="entry name" value="Glycosidases"/>
    <property type="match status" value="1"/>
</dbReference>
<dbReference type="PANTHER" id="PTHR43405:SF1">
    <property type="entry name" value="GLYCOSYL HYDROLASE DIGH"/>
    <property type="match status" value="1"/>
</dbReference>
<protein>
    <submittedName>
        <fullName evidence="5">T9SS type A sorting domain-containing protein</fullName>
    </submittedName>
</protein>
<dbReference type="InterPro" id="IPR013783">
    <property type="entry name" value="Ig-like_fold"/>
</dbReference>
<dbReference type="Gene3D" id="2.60.40.10">
    <property type="entry name" value="Immunoglobulins"/>
    <property type="match status" value="1"/>
</dbReference>
<dbReference type="InterPro" id="IPR052177">
    <property type="entry name" value="Divisome_Glycosyl_Hydrolase"/>
</dbReference>
<dbReference type="Pfam" id="PF18962">
    <property type="entry name" value="Por_Secre_tail"/>
    <property type="match status" value="1"/>
</dbReference>
<dbReference type="RefSeq" id="WP_113648198.1">
    <property type="nucleotide sequence ID" value="NZ_QMHN01000005.1"/>
</dbReference>
<feature type="domain" description="Glycosyl hydrolase-like 10" evidence="3">
    <location>
        <begin position="25"/>
        <end position="335"/>
    </location>
</feature>
<evidence type="ECO:0000313" key="5">
    <source>
        <dbReference type="EMBL" id="RWU05432.1"/>
    </source>
</evidence>
<gene>
    <name evidence="5" type="ORF">DPV69_14860</name>
</gene>
<keyword evidence="1 2" id="KW-0732">Signal</keyword>
<dbReference type="EMBL" id="SAYW01000005">
    <property type="protein sequence ID" value="RWU05432.1"/>
    <property type="molecule type" value="Genomic_DNA"/>
</dbReference>
<dbReference type="PANTHER" id="PTHR43405">
    <property type="entry name" value="GLYCOSYL HYDROLASE DIGH"/>
    <property type="match status" value="1"/>
</dbReference>
<feature type="domain" description="Secretion system C-terminal sorting" evidence="4">
    <location>
        <begin position="613"/>
        <end position="689"/>
    </location>
</feature>
<evidence type="ECO:0000256" key="2">
    <source>
        <dbReference type="SAM" id="SignalP"/>
    </source>
</evidence>
<sequence length="690" mass="77023">MKKLLLYLGILLLQINAIAQNPKREVRAAWLTTVSNTDWPKSTVQTTQKSNMIAILDSYKELGINTVYFQARSLSDAMYKSNIVPWATILTGTYNQAPANNFDPLQFVIDEGHKRGMEVHAWLNPYRVATTLSSYNALPSSHPAKQANMRVVTNSGIHYLDPGLTAVRNHINQVIMEIVTNYDIDGIHFDDYFYQANIGAQDDLTLTQEPRGYTLAQKSDWRRNNITLLVTETNASIKAQKPWVKFGISPSGIYRNSTNPTIGSNTGGSEHYSVQYIDSKYIMEQNLMDYLTPQVYWYIGQPNANFSVVTNWWNSINTARHITIGIAAYKVGDATQGAFNTNTSEISQQINLVRGTTNLKGVAYYNTTTLNANTFNFRTNLIANQYSTLALVPSMSWIDNTAPAEPTDLATSLQSGKTKLTWTAPTATTDELQKVVRYAVYRSTSATIDYNNSANLIAVVPSTDLSYTDNAVTPGAGTSYYYAVTSLDRISNESVASNVVADPTVLPVKLINFAAKKDNNRIKIEWSTASEVNSDYFLIEKAGVDGVFNYLDKQKSSTTNTQSIKNYIAWDSTPANGINYYRLIQFDKDGTRSEPTFASVNFNELMIVSAKAFPNPTQKHINFSIENFAGKSIKTKLVNLYGQVIHEEEFNTQVGNSSYQLSLRQDLPKGHYVLSLSDNSFKKNIKLIVL</sequence>
<keyword evidence="6" id="KW-1185">Reference proteome</keyword>
<evidence type="ECO:0000313" key="6">
    <source>
        <dbReference type="Proteomes" id="UP000284120"/>
    </source>
</evidence>
<dbReference type="Proteomes" id="UP000284120">
    <property type="component" value="Unassembled WGS sequence"/>
</dbReference>
<dbReference type="NCBIfam" id="TIGR04183">
    <property type="entry name" value="Por_Secre_tail"/>
    <property type="match status" value="1"/>
</dbReference>
<accession>A0A3S3PAL7</accession>
<feature type="chain" id="PRO_5018776222" evidence="2">
    <location>
        <begin position="20"/>
        <end position="690"/>
    </location>
</feature>
<dbReference type="SUPFAM" id="SSF51445">
    <property type="entry name" value="(Trans)glycosidases"/>
    <property type="match status" value="1"/>
</dbReference>
<organism evidence="5 6">
    <name type="scientific">Pedobacter chitinilyticus</name>
    <dbReference type="NCBI Taxonomy" id="2233776"/>
    <lineage>
        <taxon>Bacteria</taxon>
        <taxon>Pseudomonadati</taxon>
        <taxon>Bacteroidota</taxon>
        <taxon>Sphingobacteriia</taxon>
        <taxon>Sphingobacteriales</taxon>
        <taxon>Sphingobacteriaceae</taxon>
        <taxon>Pedobacter</taxon>
    </lineage>
</organism>
<dbReference type="AlphaFoldDB" id="A0A3S3PAL7"/>
<dbReference type="InterPro" id="IPR026444">
    <property type="entry name" value="Secre_tail"/>
</dbReference>